<protein>
    <submittedName>
        <fullName evidence="2">F-box/kelch-repeat protein-like</fullName>
    </submittedName>
</protein>
<evidence type="ECO:0000313" key="2">
    <source>
        <dbReference type="EMBL" id="KZV36973.1"/>
    </source>
</evidence>
<feature type="compositionally biased region" description="Polar residues" evidence="1">
    <location>
        <begin position="292"/>
        <end position="304"/>
    </location>
</feature>
<feature type="region of interest" description="Disordered" evidence="1">
    <location>
        <begin position="259"/>
        <end position="304"/>
    </location>
</feature>
<dbReference type="EMBL" id="KV003176">
    <property type="protein sequence ID" value="KZV36973.1"/>
    <property type="molecule type" value="Genomic_DNA"/>
</dbReference>
<organism evidence="2 3">
    <name type="scientific">Dorcoceras hygrometricum</name>
    <dbReference type="NCBI Taxonomy" id="472368"/>
    <lineage>
        <taxon>Eukaryota</taxon>
        <taxon>Viridiplantae</taxon>
        <taxon>Streptophyta</taxon>
        <taxon>Embryophyta</taxon>
        <taxon>Tracheophyta</taxon>
        <taxon>Spermatophyta</taxon>
        <taxon>Magnoliopsida</taxon>
        <taxon>eudicotyledons</taxon>
        <taxon>Gunneridae</taxon>
        <taxon>Pentapetalae</taxon>
        <taxon>asterids</taxon>
        <taxon>lamiids</taxon>
        <taxon>Lamiales</taxon>
        <taxon>Gesneriaceae</taxon>
        <taxon>Didymocarpoideae</taxon>
        <taxon>Trichosporeae</taxon>
        <taxon>Loxocarpinae</taxon>
        <taxon>Dorcoceras</taxon>
    </lineage>
</organism>
<accession>A0A2Z7BQV2</accession>
<feature type="compositionally biased region" description="Basic and acidic residues" evidence="1">
    <location>
        <begin position="276"/>
        <end position="286"/>
    </location>
</feature>
<keyword evidence="3" id="KW-1185">Reference proteome</keyword>
<evidence type="ECO:0000313" key="3">
    <source>
        <dbReference type="Proteomes" id="UP000250235"/>
    </source>
</evidence>
<proteinExistence type="predicted"/>
<name>A0A2Z7BQV2_9LAMI</name>
<feature type="compositionally biased region" description="Polar residues" evidence="1">
    <location>
        <begin position="259"/>
        <end position="274"/>
    </location>
</feature>
<sequence length="450" mass="50123">MSASGESSTTKHRLLHASGSHPIPPPDDPKIRDLALIPLLWNRGGSGSRLPARQRKNKIRPGNVQYNSIMTQYEPFIGCLGSYPAGDLRLAPTGITRRPALHDSIGYPPMSASGESSTTKYRLLHASGSHSIPPPDDSKKSVWSVRPERKKRVRMVIFSTISQGENTESTVEDETGAGNQETFMEARTESAQQAQQSTTYTGKSVYASIEIREINLSPASSRKLTQLIKSREFYLILIIQTQSRNTTCWPSKLYGTEQSAKSKSMISGTSSAMVTENREENNRPDHEDDEGSSQAGPQQVFVSSPPATLNADIKLEEVEKVVVSLDYKAQDLDKAHNIEYRNQRRAKLVKVKPAQDIWLHWLRTNQQRLKKGSDRDRESDEKLKCSISSIFRSSCASIQVSDLCARDLDCVNYSSKVKRPDFIVVLCGVVLAVSTISSFQRYGFQISPWS</sequence>
<feature type="region of interest" description="Disordered" evidence="1">
    <location>
        <begin position="1"/>
        <end position="29"/>
    </location>
</feature>
<evidence type="ECO:0000256" key="1">
    <source>
        <dbReference type="SAM" id="MobiDB-lite"/>
    </source>
</evidence>
<gene>
    <name evidence="2" type="ORF">F511_14945</name>
</gene>
<dbReference type="AlphaFoldDB" id="A0A2Z7BQV2"/>
<dbReference type="Proteomes" id="UP000250235">
    <property type="component" value="Unassembled WGS sequence"/>
</dbReference>
<reference evidence="2 3" key="1">
    <citation type="journal article" date="2015" name="Proc. Natl. Acad. Sci. U.S.A.">
        <title>The resurrection genome of Boea hygrometrica: A blueprint for survival of dehydration.</title>
        <authorList>
            <person name="Xiao L."/>
            <person name="Yang G."/>
            <person name="Zhang L."/>
            <person name="Yang X."/>
            <person name="Zhao S."/>
            <person name="Ji Z."/>
            <person name="Zhou Q."/>
            <person name="Hu M."/>
            <person name="Wang Y."/>
            <person name="Chen M."/>
            <person name="Xu Y."/>
            <person name="Jin H."/>
            <person name="Xiao X."/>
            <person name="Hu G."/>
            <person name="Bao F."/>
            <person name="Hu Y."/>
            <person name="Wan P."/>
            <person name="Li L."/>
            <person name="Deng X."/>
            <person name="Kuang T."/>
            <person name="Xiang C."/>
            <person name="Zhu J.K."/>
            <person name="Oliver M.J."/>
            <person name="He Y."/>
        </authorList>
    </citation>
    <scope>NUCLEOTIDE SEQUENCE [LARGE SCALE GENOMIC DNA]</scope>
    <source>
        <strain evidence="3">cv. XS01</strain>
    </source>
</reference>